<protein>
    <submittedName>
        <fullName evidence="2">Uncharacterized protein</fullName>
    </submittedName>
</protein>
<dbReference type="RefSeq" id="WP_133613963.1">
    <property type="nucleotide sequence ID" value="NZ_SNYW01000009.1"/>
</dbReference>
<feature type="coiled-coil region" evidence="1">
    <location>
        <begin position="9"/>
        <end position="36"/>
    </location>
</feature>
<comment type="caution">
    <text evidence="2">The sequence shown here is derived from an EMBL/GenBank/DDBJ whole genome shotgun (WGS) entry which is preliminary data.</text>
</comment>
<dbReference type="OrthoDB" id="7358480at2"/>
<accession>A0A4R6WLH2</accession>
<dbReference type="EMBL" id="SNYW01000009">
    <property type="protein sequence ID" value="TDQ81406.1"/>
    <property type="molecule type" value="Genomic_DNA"/>
</dbReference>
<keyword evidence="3" id="KW-1185">Reference proteome</keyword>
<proteinExistence type="predicted"/>
<sequence>MAIRRHHLIEEAKAELDLAYEEVKRAEQAVMALEFEYNERLGREGGDGAALIAEKEAKQEAFHLEALYDLQNESAQRFAMVSAAFAIVSSVPDEDMSLDLIKRILFRRDFLRRNKIAVDRNIRAFHRGLREYMRKESNAEADQAVRQAWGEIERMTTAQAKEAQAA</sequence>
<keyword evidence="1" id="KW-0175">Coiled coil</keyword>
<evidence type="ECO:0000313" key="2">
    <source>
        <dbReference type="EMBL" id="TDQ81406.1"/>
    </source>
</evidence>
<name>A0A4R6WLH2_9PROT</name>
<dbReference type="Proteomes" id="UP000295783">
    <property type="component" value="Unassembled WGS sequence"/>
</dbReference>
<gene>
    <name evidence="2" type="ORF">A8950_2474</name>
</gene>
<evidence type="ECO:0000256" key="1">
    <source>
        <dbReference type="SAM" id="Coils"/>
    </source>
</evidence>
<evidence type="ECO:0000313" key="3">
    <source>
        <dbReference type="Proteomes" id="UP000295783"/>
    </source>
</evidence>
<organism evidence="2 3">
    <name type="scientific">Dongia mobilis</name>
    <dbReference type="NCBI Taxonomy" id="578943"/>
    <lineage>
        <taxon>Bacteria</taxon>
        <taxon>Pseudomonadati</taxon>
        <taxon>Pseudomonadota</taxon>
        <taxon>Alphaproteobacteria</taxon>
        <taxon>Rhodospirillales</taxon>
        <taxon>Dongiaceae</taxon>
        <taxon>Dongia</taxon>
    </lineage>
</organism>
<reference evidence="2 3" key="1">
    <citation type="submission" date="2019-03" db="EMBL/GenBank/DDBJ databases">
        <title>Genomic Encyclopedia of Type Strains, Phase III (KMG-III): the genomes of soil and plant-associated and newly described type strains.</title>
        <authorList>
            <person name="Whitman W."/>
        </authorList>
    </citation>
    <scope>NUCLEOTIDE SEQUENCE [LARGE SCALE GENOMIC DNA]</scope>
    <source>
        <strain evidence="2 3">CGMCC 1.7660</strain>
    </source>
</reference>
<dbReference type="AlphaFoldDB" id="A0A4R6WLH2"/>